<feature type="domain" description="GINS subunit" evidence="7">
    <location>
        <begin position="108"/>
        <end position="188"/>
    </location>
</feature>
<dbReference type="EMBL" id="JANAWD010000051">
    <property type="protein sequence ID" value="KAJ3489185.1"/>
    <property type="molecule type" value="Genomic_DNA"/>
</dbReference>
<proteinExistence type="inferred from homology"/>
<dbReference type="CDD" id="cd11711">
    <property type="entry name" value="GINS_A_Sld5"/>
    <property type="match status" value="1"/>
</dbReference>
<evidence type="ECO:0000313" key="10">
    <source>
        <dbReference type="Proteomes" id="UP001212997"/>
    </source>
</evidence>
<accession>A0AAD5YK35</accession>
<feature type="compositionally biased region" description="Acidic residues" evidence="6">
    <location>
        <begin position="1"/>
        <end position="10"/>
    </location>
</feature>
<dbReference type="InterPro" id="IPR031633">
    <property type="entry name" value="SLD5_C"/>
</dbReference>
<dbReference type="SUPFAM" id="SSF160059">
    <property type="entry name" value="PriA/YqbF domain"/>
    <property type="match status" value="1"/>
</dbReference>
<sequence>MADSWDIDDYLNERPKAKSRSATAGPSNFVQRALSTPADRDDPDANILDDIIGELGGRPSVIDEDTVAETPFQELIRHWMNERHAPEILPAQETLLGRLLDHIRKQTDDVQLLRADPDSSEDEHFRIMLVQTEVERVKFVIRSYIRTRLFKIEKYAKHISTTPELHERLSQGELEHAKSYAKLVESHFTHSVLQSLPPEQQSLEDNLPFMPPMVPEPDITRAVFVRGREDCPPIRVPSGGETQIKKGDVIMTPYHVVKHLLARGNVELV</sequence>
<feature type="domain" description="DNA replication complex GINS protein SLD5 C-terminal" evidence="8">
    <location>
        <begin position="217"/>
        <end position="269"/>
    </location>
</feature>
<gene>
    <name evidence="9" type="ORF">NLI96_g2312</name>
</gene>
<evidence type="ECO:0000313" key="9">
    <source>
        <dbReference type="EMBL" id="KAJ3489185.1"/>
    </source>
</evidence>
<evidence type="ECO:0000256" key="6">
    <source>
        <dbReference type="SAM" id="MobiDB-lite"/>
    </source>
</evidence>
<evidence type="ECO:0000256" key="4">
    <source>
        <dbReference type="ARBA" id="ARBA00022705"/>
    </source>
</evidence>
<keyword evidence="4" id="KW-0235">DNA replication</keyword>
<feature type="compositionally biased region" description="Polar residues" evidence="6">
    <location>
        <begin position="20"/>
        <end position="34"/>
    </location>
</feature>
<dbReference type="PANTHER" id="PTHR21206">
    <property type="entry name" value="SLD5 PROTEIN"/>
    <property type="match status" value="1"/>
</dbReference>
<protein>
    <recommendedName>
        <fullName evidence="3">DNA replication complex GINS protein SLD5</fullName>
    </recommendedName>
</protein>
<dbReference type="InterPro" id="IPR038749">
    <property type="entry name" value="Sld5_GINS_A"/>
</dbReference>
<evidence type="ECO:0000256" key="5">
    <source>
        <dbReference type="ARBA" id="ARBA00023242"/>
    </source>
</evidence>
<keyword evidence="5" id="KW-0539">Nucleus</keyword>
<name>A0AAD5YK35_9APHY</name>
<dbReference type="Gene3D" id="1.20.58.1030">
    <property type="match status" value="1"/>
</dbReference>
<comment type="similarity">
    <text evidence="2">Belongs to the GINS4/SLD5 family.</text>
</comment>
<dbReference type="SUPFAM" id="SSF158573">
    <property type="entry name" value="GINS helical bundle-like"/>
    <property type="match status" value="1"/>
</dbReference>
<dbReference type="CDD" id="cd21692">
    <property type="entry name" value="GINS_B_Sld5"/>
    <property type="match status" value="1"/>
</dbReference>
<evidence type="ECO:0000256" key="1">
    <source>
        <dbReference type="ARBA" id="ARBA00004123"/>
    </source>
</evidence>
<dbReference type="GO" id="GO:0000727">
    <property type="term" value="P:double-strand break repair via break-induced replication"/>
    <property type="evidence" value="ECO:0007669"/>
    <property type="project" value="TreeGrafter"/>
</dbReference>
<evidence type="ECO:0000256" key="2">
    <source>
        <dbReference type="ARBA" id="ARBA00008187"/>
    </source>
</evidence>
<organism evidence="9 10">
    <name type="scientific">Meripilus lineatus</name>
    <dbReference type="NCBI Taxonomy" id="2056292"/>
    <lineage>
        <taxon>Eukaryota</taxon>
        <taxon>Fungi</taxon>
        <taxon>Dikarya</taxon>
        <taxon>Basidiomycota</taxon>
        <taxon>Agaricomycotina</taxon>
        <taxon>Agaricomycetes</taxon>
        <taxon>Polyporales</taxon>
        <taxon>Meripilaceae</taxon>
        <taxon>Meripilus</taxon>
    </lineage>
</organism>
<dbReference type="InterPro" id="IPR036224">
    <property type="entry name" value="GINS_bundle-like_dom_sf"/>
</dbReference>
<dbReference type="InterPro" id="IPR008591">
    <property type="entry name" value="GINS_Sld5"/>
</dbReference>
<dbReference type="InterPro" id="IPR021151">
    <property type="entry name" value="GINS_A"/>
</dbReference>
<dbReference type="PANTHER" id="PTHR21206:SF0">
    <property type="entry name" value="DNA REPLICATION COMPLEX GINS PROTEIN SLD5"/>
    <property type="match status" value="1"/>
</dbReference>
<comment type="caution">
    <text evidence="9">The sequence shown here is derived from an EMBL/GenBank/DDBJ whole genome shotgun (WGS) entry which is preliminary data.</text>
</comment>
<dbReference type="Pfam" id="PF16922">
    <property type="entry name" value="SLD5_C"/>
    <property type="match status" value="1"/>
</dbReference>
<dbReference type="AlphaFoldDB" id="A0AAD5YK35"/>
<evidence type="ECO:0000259" key="7">
    <source>
        <dbReference type="Pfam" id="PF05916"/>
    </source>
</evidence>
<comment type="subcellular location">
    <subcellularLocation>
        <location evidence="1">Nucleus</location>
    </subcellularLocation>
</comment>
<dbReference type="Pfam" id="PF05916">
    <property type="entry name" value="Sld5"/>
    <property type="match status" value="1"/>
</dbReference>
<keyword evidence="10" id="KW-1185">Reference proteome</keyword>
<dbReference type="GO" id="GO:0000811">
    <property type="term" value="C:GINS complex"/>
    <property type="evidence" value="ECO:0007669"/>
    <property type="project" value="TreeGrafter"/>
</dbReference>
<evidence type="ECO:0000256" key="3">
    <source>
        <dbReference type="ARBA" id="ARBA00014804"/>
    </source>
</evidence>
<evidence type="ECO:0000259" key="8">
    <source>
        <dbReference type="Pfam" id="PF16922"/>
    </source>
</evidence>
<reference evidence="9" key="1">
    <citation type="submission" date="2022-07" db="EMBL/GenBank/DDBJ databases">
        <title>Genome Sequence of Physisporinus lineatus.</title>
        <authorList>
            <person name="Buettner E."/>
        </authorList>
    </citation>
    <scope>NUCLEOTIDE SEQUENCE</scope>
    <source>
        <strain evidence="9">VT162</strain>
    </source>
</reference>
<feature type="region of interest" description="Disordered" evidence="6">
    <location>
        <begin position="1"/>
        <end position="45"/>
    </location>
</feature>
<dbReference type="GO" id="GO:0006261">
    <property type="term" value="P:DNA-templated DNA replication"/>
    <property type="evidence" value="ECO:0007669"/>
    <property type="project" value="InterPro"/>
</dbReference>
<dbReference type="Proteomes" id="UP001212997">
    <property type="component" value="Unassembled WGS sequence"/>
</dbReference>